<evidence type="ECO:0000256" key="2">
    <source>
        <dbReference type="ARBA" id="ARBA00006285"/>
    </source>
</evidence>
<dbReference type="GO" id="GO:0030203">
    <property type="term" value="P:glycosaminoglycan metabolic process"/>
    <property type="evidence" value="ECO:0007669"/>
    <property type="project" value="TreeGrafter"/>
</dbReference>
<evidence type="ECO:0000256" key="3">
    <source>
        <dbReference type="ARBA" id="ARBA00012663"/>
    </source>
</evidence>
<reference evidence="9 10" key="1">
    <citation type="submission" date="2020-05" db="EMBL/GenBank/DDBJ databases">
        <title>Genome sequence of Kribbella sandramycini ATCC 39419.</title>
        <authorList>
            <person name="Maclea K.S."/>
            <person name="Fair J.L."/>
        </authorList>
    </citation>
    <scope>NUCLEOTIDE SEQUENCE [LARGE SCALE GENOMIC DNA]</scope>
    <source>
        <strain evidence="9 10">ATCC 39419</strain>
    </source>
</reference>
<evidence type="ECO:0000313" key="9">
    <source>
        <dbReference type="EMBL" id="NOL43427.1"/>
    </source>
</evidence>
<dbReference type="EMBL" id="JACHKF010000001">
    <property type="protein sequence ID" value="MBB6571165.1"/>
    <property type="molecule type" value="Genomic_DNA"/>
</dbReference>
<dbReference type="Proteomes" id="UP000553957">
    <property type="component" value="Unassembled WGS sequence"/>
</dbReference>
<protein>
    <recommendedName>
        <fullName evidence="3">beta-N-acetylhexosaminidase</fullName>
        <ecNumber evidence="3">3.2.1.52</ecNumber>
    </recommendedName>
</protein>
<evidence type="ECO:0000313" key="11">
    <source>
        <dbReference type="Proteomes" id="UP000553957"/>
    </source>
</evidence>
<dbReference type="RefSeq" id="WP_171676431.1">
    <property type="nucleotide sequence ID" value="NZ_BAAAGT010000014.1"/>
</dbReference>
<dbReference type="InterPro" id="IPR017853">
    <property type="entry name" value="GH"/>
</dbReference>
<dbReference type="PANTHER" id="PTHR22600">
    <property type="entry name" value="BETA-HEXOSAMINIDASE"/>
    <property type="match status" value="1"/>
</dbReference>
<evidence type="ECO:0000313" key="8">
    <source>
        <dbReference type="EMBL" id="MBB6571165.1"/>
    </source>
</evidence>
<proteinExistence type="inferred from homology"/>
<comment type="similarity">
    <text evidence="2">Belongs to the glycosyl hydrolase 20 family.</text>
</comment>
<dbReference type="InterPro" id="IPR025705">
    <property type="entry name" value="Beta_hexosaminidase_sua/sub"/>
</dbReference>
<dbReference type="AlphaFoldDB" id="A0A7Y4P0R4"/>
<dbReference type="Pfam" id="PF00728">
    <property type="entry name" value="Glyco_hydro_20"/>
    <property type="match status" value="2"/>
</dbReference>
<feature type="region of interest" description="Disordered" evidence="6">
    <location>
        <begin position="368"/>
        <end position="391"/>
    </location>
</feature>
<gene>
    <name evidence="8" type="ORF">HNR71_006802</name>
    <name evidence="9" type="ORF">HPO96_24595</name>
</gene>
<sequence>MIPKPFEVSLGDGTTTVDLDAVQVTIEAGGLEGVPAAAGLRADGVDVDERYGVEITADGVRVWGPSDEAVFRGLTTLRQLVALHGDAVPCQRIVDGPRFAWRGLSFDVVRTFHPPETVRRVIDICALYKLNVLHLHLTDDQGWRFEVPSRPELVKFGSTGAIGDRPGGHYTRADVANLVQYAAERFVTLVPEVDMPGHSQAVFRSIPELAPTEIRTIDVGDDIQLQLGTLDPDRPATWSFVDDVLDAVIAQFPQSAYVHLGGDEAWGMPDAAHAAFVEQAAARIRARGKRVIGWQEIARADLDPADVVQYWIETTELLASTTSVEVPADLLPILVEHLQKAQQDLPKAHAQGTPILVSAHKWLYFDRPHGDSSTDPGQEEQRRRVGLPHYPPTTIQDGYDWDPLDATPGATSDTQLAGVEAAIWCETVTTRSDLEFLLLPRLPAAAEKAWSHTPDTWPGYADRLARQAPLWRAHGWEYFKSAAIGWK</sequence>
<feature type="active site" description="Proton donor" evidence="5">
    <location>
        <position position="264"/>
    </location>
</feature>
<dbReference type="Gene3D" id="3.30.379.10">
    <property type="entry name" value="Chitobiase/beta-hexosaminidase domain 2-like"/>
    <property type="match status" value="1"/>
</dbReference>
<evidence type="ECO:0000313" key="10">
    <source>
        <dbReference type="Proteomes" id="UP000534306"/>
    </source>
</evidence>
<dbReference type="EC" id="3.2.1.52" evidence="3"/>
<organism evidence="9 10">
    <name type="scientific">Kribbella sandramycini</name>
    <dbReference type="NCBI Taxonomy" id="60450"/>
    <lineage>
        <taxon>Bacteria</taxon>
        <taxon>Bacillati</taxon>
        <taxon>Actinomycetota</taxon>
        <taxon>Actinomycetes</taxon>
        <taxon>Propionibacteriales</taxon>
        <taxon>Kribbellaceae</taxon>
        <taxon>Kribbella</taxon>
    </lineage>
</organism>
<dbReference type="GO" id="GO:0016020">
    <property type="term" value="C:membrane"/>
    <property type="evidence" value="ECO:0007669"/>
    <property type="project" value="TreeGrafter"/>
</dbReference>
<dbReference type="InterPro" id="IPR015883">
    <property type="entry name" value="Glyco_hydro_20_cat"/>
</dbReference>
<evidence type="ECO:0000256" key="6">
    <source>
        <dbReference type="SAM" id="MobiDB-lite"/>
    </source>
</evidence>
<dbReference type="SUPFAM" id="SSF51445">
    <property type="entry name" value="(Trans)glycosidases"/>
    <property type="match status" value="1"/>
</dbReference>
<dbReference type="PRINTS" id="PR00738">
    <property type="entry name" value="GLHYDRLASE20"/>
</dbReference>
<evidence type="ECO:0000259" key="7">
    <source>
        <dbReference type="Pfam" id="PF00728"/>
    </source>
</evidence>
<dbReference type="EMBL" id="JABJRC010000006">
    <property type="protein sequence ID" value="NOL43427.1"/>
    <property type="molecule type" value="Genomic_DNA"/>
</dbReference>
<dbReference type="PANTHER" id="PTHR22600:SF57">
    <property type="entry name" value="BETA-N-ACETYLHEXOSAMINIDASE"/>
    <property type="match status" value="1"/>
</dbReference>
<name>A0A7Y4P0R4_9ACTN</name>
<evidence type="ECO:0000256" key="4">
    <source>
        <dbReference type="ARBA" id="ARBA00022801"/>
    </source>
</evidence>
<accession>A0A7Y4P0R4</accession>
<comment type="catalytic activity">
    <reaction evidence="1">
        <text>Hydrolysis of terminal non-reducing N-acetyl-D-hexosamine residues in N-acetyl-beta-D-hexosaminides.</text>
        <dbReference type="EC" id="3.2.1.52"/>
    </reaction>
</comment>
<keyword evidence="10" id="KW-1185">Reference proteome</keyword>
<feature type="domain" description="Glycoside hydrolase family 20 catalytic" evidence="7">
    <location>
        <begin position="272"/>
        <end position="452"/>
    </location>
</feature>
<comment type="caution">
    <text evidence="9">The sequence shown here is derived from an EMBL/GenBank/DDBJ whole genome shotgun (WGS) entry which is preliminary data.</text>
</comment>
<reference evidence="8 11" key="2">
    <citation type="submission" date="2020-08" db="EMBL/GenBank/DDBJ databases">
        <title>Sequencing the genomes of 1000 actinobacteria strains.</title>
        <authorList>
            <person name="Klenk H.-P."/>
        </authorList>
    </citation>
    <scope>NUCLEOTIDE SEQUENCE [LARGE SCALE GENOMIC DNA]</scope>
    <source>
        <strain evidence="8 11">DSM 15626</strain>
    </source>
</reference>
<dbReference type="GO" id="GO:0005975">
    <property type="term" value="P:carbohydrate metabolic process"/>
    <property type="evidence" value="ECO:0007669"/>
    <property type="project" value="InterPro"/>
</dbReference>
<dbReference type="GO" id="GO:0004563">
    <property type="term" value="F:beta-N-acetylhexosaminidase activity"/>
    <property type="evidence" value="ECO:0007669"/>
    <property type="project" value="UniProtKB-EC"/>
</dbReference>
<feature type="domain" description="Glycoside hydrolase family 20 catalytic" evidence="7">
    <location>
        <begin position="99"/>
        <end position="266"/>
    </location>
</feature>
<dbReference type="Gene3D" id="3.20.20.80">
    <property type="entry name" value="Glycosidases"/>
    <property type="match status" value="1"/>
</dbReference>
<dbReference type="Proteomes" id="UP000534306">
    <property type="component" value="Unassembled WGS sequence"/>
</dbReference>
<keyword evidence="8" id="KW-0326">Glycosidase</keyword>
<keyword evidence="4 9" id="KW-0378">Hydrolase</keyword>
<dbReference type="InterPro" id="IPR029018">
    <property type="entry name" value="Hex-like_dom2"/>
</dbReference>
<dbReference type="SUPFAM" id="SSF55545">
    <property type="entry name" value="beta-N-acetylhexosaminidase-like domain"/>
    <property type="match status" value="1"/>
</dbReference>
<evidence type="ECO:0000256" key="5">
    <source>
        <dbReference type="PIRSR" id="PIRSR625705-1"/>
    </source>
</evidence>
<evidence type="ECO:0000256" key="1">
    <source>
        <dbReference type="ARBA" id="ARBA00001231"/>
    </source>
</evidence>